<evidence type="ECO:0000256" key="2">
    <source>
        <dbReference type="SAM" id="SignalP"/>
    </source>
</evidence>
<dbReference type="InterPro" id="IPR036249">
    <property type="entry name" value="Thioredoxin-like_sf"/>
</dbReference>
<dbReference type="SUPFAM" id="SSF52833">
    <property type="entry name" value="Thioredoxin-like"/>
    <property type="match status" value="1"/>
</dbReference>
<name>A0ABQ1KE38_9GAMM</name>
<dbReference type="InterPro" id="IPR000866">
    <property type="entry name" value="AhpC/TSA"/>
</dbReference>
<evidence type="ECO:0000256" key="1">
    <source>
        <dbReference type="ARBA" id="ARBA00023284"/>
    </source>
</evidence>
<comment type="caution">
    <text evidence="4">The sequence shown here is derived from an EMBL/GenBank/DDBJ whole genome shotgun (WGS) entry which is preliminary data.</text>
</comment>
<dbReference type="InterPro" id="IPR013766">
    <property type="entry name" value="Thioredoxin_domain"/>
</dbReference>
<accession>A0ABQ1KE38</accession>
<dbReference type="PROSITE" id="PS51352">
    <property type="entry name" value="THIOREDOXIN_2"/>
    <property type="match status" value="1"/>
</dbReference>
<evidence type="ECO:0000313" key="5">
    <source>
        <dbReference type="Proteomes" id="UP000629025"/>
    </source>
</evidence>
<protein>
    <submittedName>
        <fullName evidence="4">Thioredoxin</fullName>
    </submittedName>
</protein>
<dbReference type="Proteomes" id="UP000629025">
    <property type="component" value="Unassembled WGS sequence"/>
</dbReference>
<keyword evidence="1" id="KW-0676">Redox-active center</keyword>
<feature type="domain" description="Thioredoxin" evidence="3">
    <location>
        <begin position="10"/>
        <end position="164"/>
    </location>
</feature>
<keyword evidence="5" id="KW-1185">Reference proteome</keyword>
<evidence type="ECO:0000313" key="4">
    <source>
        <dbReference type="EMBL" id="GGB92796.1"/>
    </source>
</evidence>
<keyword evidence="2" id="KW-0732">Signal</keyword>
<organism evidence="4 5">
    <name type="scientific">Marinobacterium zhoushanense</name>
    <dbReference type="NCBI Taxonomy" id="1679163"/>
    <lineage>
        <taxon>Bacteria</taxon>
        <taxon>Pseudomonadati</taxon>
        <taxon>Pseudomonadota</taxon>
        <taxon>Gammaproteobacteria</taxon>
        <taxon>Oceanospirillales</taxon>
        <taxon>Oceanospirillaceae</taxon>
        <taxon>Marinobacterium</taxon>
    </lineage>
</organism>
<dbReference type="RefSeq" id="WP_188747549.1">
    <property type="nucleotide sequence ID" value="NZ_BMIJ01000003.1"/>
</dbReference>
<dbReference type="CDD" id="cd02966">
    <property type="entry name" value="TlpA_like_family"/>
    <property type="match status" value="1"/>
</dbReference>
<dbReference type="PANTHER" id="PTHR42852:SF18">
    <property type="entry name" value="CHROMOSOME UNDETERMINED SCAFFOLD_47, WHOLE GENOME SHOTGUN SEQUENCE"/>
    <property type="match status" value="1"/>
</dbReference>
<dbReference type="InterPro" id="IPR050553">
    <property type="entry name" value="Thioredoxin_ResA/DsbE_sf"/>
</dbReference>
<evidence type="ECO:0000259" key="3">
    <source>
        <dbReference type="PROSITE" id="PS51352"/>
    </source>
</evidence>
<sequence>MLKHFLLCMLLVSLAIPSHALESGTPEIYALSFETPGGEPYALAQHRGEVLLVNFWATWCPPCVKEMPELDKLEQVFAGQPFSVLAISAGETAADIDTFTSALATPLGLQILLDTEGRTFTEFNLKGLPMSYLFNSEGELVEVVAGAKEWASEEWQGRIRELLPATP</sequence>
<reference evidence="5" key="1">
    <citation type="journal article" date="2019" name="Int. J. Syst. Evol. Microbiol.">
        <title>The Global Catalogue of Microorganisms (GCM) 10K type strain sequencing project: providing services to taxonomists for standard genome sequencing and annotation.</title>
        <authorList>
            <consortium name="The Broad Institute Genomics Platform"/>
            <consortium name="The Broad Institute Genome Sequencing Center for Infectious Disease"/>
            <person name="Wu L."/>
            <person name="Ma J."/>
        </authorList>
    </citation>
    <scope>NUCLEOTIDE SEQUENCE [LARGE SCALE GENOMIC DNA]</scope>
    <source>
        <strain evidence="5">CGMCC 1.15341</strain>
    </source>
</reference>
<dbReference type="Gene3D" id="3.40.30.10">
    <property type="entry name" value="Glutaredoxin"/>
    <property type="match status" value="1"/>
</dbReference>
<dbReference type="PROSITE" id="PS00194">
    <property type="entry name" value="THIOREDOXIN_1"/>
    <property type="match status" value="1"/>
</dbReference>
<dbReference type="Pfam" id="PF00578">
    <property type="entry name" value="AhpC-TSA"/>
    <property type="match status" value="1"/>
</dbReference>
<feature type="chain" id="PRO_5046655118" evidence="2">
    <location>
        <begin position="21"/>
        <end position="167"/>
    </location>
</feature>
<dbReference type="PANTHER" id="PTHR42852">
    <property type="entry name" value="THIOL:DISULFIDE INTERCHANGE PROTEIN DSBE"/>
    <property type="match status" value="1"/>
</dbReference>
<proteinExistence type="predicted"/>
<feature type="signal peptide" evidence="2">
    <location>
        <begin position="1"/>
        <end position="20"/>
    </location>
</feature>
<gene>
    <name evidence="4" type="primary">resA</name>
    <name evidence="4" type="ORF">GCM10011352_18580</name>
</gene>
<dbReference type="InterPro" id="IPR017937">
    <property type="entry name" value="Thioredoxin_CS"/>
</dbReference>
<dbReference type="EMBL" id="BMIJ01000003">
    <property type="protein sequence ID" value="GGB92796.1"/>
    <property type="molecule type" value="Genomic_DNA"/>
</dbReference>